<accession>A0A848M7D8</accession>
<protein>
    <submittedName>
        <fullName evidence="1">Uncharacterized protein</fullName>
    </submittedName>
</protein>
<gene>
    <name evidence="1" type="ORF">HII30_12510</name>
</gene>
<dbReference type="EMBL" id="JABBPN010000010">
    <property type="protein sequence ID" value="NMO96595.1"/>
    <property type="molecule type" value="Genomic_DNA"/>
</dbReference>
<dbReference type="RefSeq" id="WP_169505372.1">
    <property type="nucleotide sequence ID" value="NZ_JABBPN010000010.1"/>
</dbReference>
<comment type="caution">
    <text evidence="1">The sequence shown here is derived from an EMBL/GenBank/DDBJ whole genome shotgun (WGS) entry which is preliminary data.</text>
</comment>
<evidence type="ECO:0000313" key="1">
    <source>
        <dbReference type="EMBL" id="NMO96595.1"/>
    </source>
</evidence>
<keyword evidence="2" id="KW-1185">Reference proteome</keyword>
<organism evidence="1 2">
    <name type="scientific">Paenibacillus lemnae</name>
    <dbReference type="NCBI Taxonomy" id="1330551"/>
    <lineage>
        <taxon>Bacteria</taxon>
        <taxon>Bacillati</taxon>
        <taxon>Bacillota</taxon>
        <taxon>Bacilli</taxon>
        <taxon>Bacillales</taxon>
        <taxon>Paenibacillaceae</taxon>
        <taxon>Paenibacillus</taxon>
    </lineage>
</organism>
<reference evidence="1 2" key="1">
    <citation type="submission" date="2020-04" db="EMBL/GenBank/DDBJ databases">
        <title>Paenibacillus algicola sp. nov., a novel marine bacterium producing alginate lyase.</title>
        <authorList>
            <person name="Huang H."/>
        </authorList>
    </citation>
    <scope>NUCLEOTIDE SEQUENCE [LARGE SCALE GENOMIC DNA]</scope>
    <source>
        <strain evidence="1 2">L7-75</strain>
    </source>
</reference>
<evidence type="ECO:0000313" key="2">
    <source>
        <dbReference type="Proteomes" id="UP000565468"/>
    </source>
</evidence>
<dbReference type="AlphaFoldDB" id="A0A848M7D8"/>
<proteinExistence type="predicted"/>
<name>A0A848M7D8_PAELE</name>
<sequence>MSELVSYELDQIEPKHEERIRDWLNDVQQNGGEKEYFIHSFDNETADNMYAYVYGKGFTDYEVSFIYNTSNNRAEVHVAGIEGQSETDHFVKVKMINDQSITIVFER</sequence>
<dbReference type="Proteomes" id="UP000565468">
    <property type="component" value="Unassembled WGS sequence"/>
</dbReference>